<keyword evidence="4 7" id="KW-0547">Nucleotide-binding</keyword>
<dbReference type="AlphaFoldDB" id="A0A4Z0M622"/>
<dbReference type="InterPro" id="IPR011009">
    <property type="entry name" value="Kinase-like_dom_sf"/>
</dbReference>
<evidence type="ECO:0000256" key="10">
    <source>
        <dbReference type="SAM" id="Phobius"/>
    </source>
</evidence>
<dbReference type="GO" id="GO:0004674">
    <property type="term" value="F:protein serine/threonine kinase activity"/>
    <property type="evidence" value="ECO:0007669"/>
    <property type="project" value="UniProtKB-KW"/>
</dbReference>
<feature type="binding site" evidence="7">
    <location>
        <position position="38"/>
    </location>
    <ligand>
        <name>ATP</name>
        <dbReference type="ChEBI" id="CHEBI:30616"/>
    </ligand>
</feature>
<evidence type="ECO:0000256" key="1">
    <source>
        <dbReference type="ARBA" id="ARBA00012513"/>
    </source>
</evidence>
<dbReference type="InterPro" id="IPR045269">
    <property type="entry name" value="Atg1-like"/>
</dbReference>
<dbReference type="FunFam" id="1.10.510.10:FF:000021">
    <property type="entry name" value="Serine/threonine protein kinase"/>
    <property type="match status" value="1"/>
</dbReference>
<accession>A0A4Z0M622</accession>
<evidence type="ECO:0000313" key="13">
    <source>
        <dbReference type="Proteomes" id="UP000298050"/>
    </source>
</evidence>
<dbReference type="PANTHER" id="PTHR24348">
    <property type="entry name" value="SERINE/THREONINE-PROTEIN KINASE UNC-51-RELATED"/>
    <property type="match status" value="1"/>
</dbReference>
<dbReference type="SUPFAM" id="SSF48452">
    <property type="entry name" value="TPR-like"/>
    <property type="match status" value="1"/>
</dbReference>
<evidence type="ECO:0000256" key="9">
    <source>
        <dbReference type="SAM" id="MobiDB-lite"/>
    </source>
</evidence>
<protein>
    <recommendedName>
        <fullName evidence="1">non-specific serine/threonine protein kinase</fullName>
        <ecNumber evidence="1">2.7.11.1</ecNumber>
    </recommendedName>
</protein>
<evidence type="ECO:0000256" key="4">
    <source>
        <dbReference type="ARBA" id="ARBA00022741"/>
    </source>
</evidence>
<evidence type="ECO:0000313" key="12">
    <source>
        <dbReference type="EMBL" id="TGD74755.1"/>
    </source>
</evidence>
<organism evidence="12 13">
    <name type="scientific">Mangrovimicrobium sediminis</name>
    <dbReference type="NCBI Taxonomy" id="2562682"/>
    <lineage>
        <taxon>Bacteria</taxon>
        <taxon>Pseudomonadati</taxon>
        <taxon>Pseudomonadota</taxon>
        <taxon>Gammaproteobacteria</taxon>
        <taxon>Cellvibrionales</taxon>
        <taxon>Halieaceae</taxon>
        <taxon>Mangrovimicrobium</taxon>
    </lineage>
</organism>
<dbReference type="EC" id="2.7.11.1" evidence="1"/>
<dbReference type="InterPro" id="IPR011990">
    <property type="entry name" value="TPR-like_helical_dom_sf"/>
</dbReference>
<dbReference type="PROSITE" id="PS50011">
    <property type="entry name" value="PROTEIN_KINASE_DOM"/>
    <property type="match status" value="1"/>
</dbReference>
<feature type="domain" description="Protein kinase" evidence="11">
    <location>
        <begin position="9"/>
        <end position="261"/>
    </location>
</feature>
<evidence type="ECO:0000256" key="2">
    <source>
        <dbReference type="ARBA" id="ARBA00022527"/>
    </source>
</evidence>
<keyword evidence="10" id="KW-0812">Transmembrane</keyword>
<keyword evidence="2" id="KW-0723">Serine/threonine-protein kinase</keyword>
<keyword evidence="6 7" id="KW-0067">ATP-binding</keyword>
<keyword evidence="3" id="KW-0808">Transferase</keyword>
<sequence length="842" mass="90858">MADFELPGYELYERLGRGGMATVYRALHLNLDREVAIKVMDPAMNADETFSERFIREARISARLIHPHILQIYDVNTHNGLNYIAMELLPGGELADFIHGEMPQRQIYTLLRQMTEALDYAAGRGYVHRDIKPSNIMLRSAEEFVLADFGIARAANSGTQMTQTGLMVGTPSYMSPEQAKGEEVDGRSDLYALGVLTYEMLTKELPYESDSAVTTAVKHLTEAIPTLPESLSAYQPFIDKALAKAAEERFQTGAEFYRAFMEASADFDDDQVLTPAAPPKPQRNSRASESVAERTSLAGADSTRLSQSSSPALSGSSRPYRLENSQQGEGPGSSQQRERLVSGTFERGGRKARKSSSAWVAIVIILVAAGGGGLFWWQTQRDSASSAVENQRAITSELAQAYSAMNRDELVAAANAFQLVLSMDAQNSAAQQGMAEIERLFPGVIEAALASGDTAAAGRLVDEFSDYFAGSAELERLRSEFGLATEENKLAAAREERLRQQLAAADQHLEAGDLDQADDLLQQAAALDPQAPGLAERQQALADARARSSAYEERWAGYSDEQRIAFVAAIERADSALDAGELDAASRALADAAAIAPDMPEAAPRQERLDAALAAHDAALAEQRSQLDTQLDQAEAAVASNPGRAAELFREIAAEHPDEPRVARGFAAIAGQSLEQARSAAAQGDFDAARSALARGEELVPGNADLAAYAQKLPGLESAWQQREAALAAEREALKAALQEVEDAVSSAQRAVSDGDLVQAQSAFDELKNSNPDLPSLQSLGEDLRAAYASSARAQAAENEFEDAVKLVDLGAEHFPDDPRWSALRSEIEDARASARRRLGVY</sequence>
<feature type="coiled-coil region" evidence="8">
    <location>
        <begin position="724"/>
        <end position="751"/>
    </location>
</feature>
<dbReference type="Gene3D" id="3.30.200.20">
    <property type="entry name" value="Phosphorylase Kinase, domain 1"/>
    <property type="match status" value="1"/>
</dbReference>
<evidence type="ECO:0000256" key="8">
    <source>
        <dbReference type="SAM" id="Coils"/>
    </source>
</evidence>
<evidence type="ECO:0000256" key="6">
    <source>
        <dbReference type="ARBA" id="ARBA00022840"/>
    </source>
</evidence>
<dbReference type="SUPFAM" id="SSF56112">
    <property type="entry name" value="Protein kinase-like (PK-like)"/>
    <property type="match status" value="1"/>
</dbReference>
<dbReference type="SMART" id="SM00220">
    <property type="entry name" value="S_TKc"/>
    <property type="match status" value="1"/>
</dbReference>
<dbReference type="Proteomes" id="UP000298050">
    <property type="component" value="Unassembled WGS sequence"/>
</dbReference>
<evidence type="ECO:0000259" key="11">
    <source>
        <dbReference type="PROSITE" id="PS50011"/>
    </source>
</evidence>
<dbReference type="OrthoDB" id="9801841at2"/>
<reference evidence="12 13" key="1">
    <citation type="submission" date="2019-04" db="EMBL/GenBank/DDBJ databases">
        <title>Taxonomy of novel Haliea sp. from mangrove soil of West Coast of India.</title>
        <authorList>
            <person name="Verma A."/>
            <person name="Kumar P."/>
            <person name="Krishnamurthi S."/>
        </authorList>
    </citation>
    <scope>NUCLEOTIDE SEQUENCE [LARGE SCALE GENOMIC DNA]</scope>
    <source>
        <strain evidence="12 13">SAOS-164</strain>
    </source>
</reference>
<dbReference type="PROSITE" id="PS00108">
    <property type="entry name" value="PROTEIN_KINASE_ST"/>
    <property type="match status" value="1"/>
</dbReference>
<dbReference type="InterPro" id="IPR017441">
    <property type="entry name" value="Protein_kinase_ATP_BS"/>
</dbReference>
<dbReference type="Gene3D" id="1.25.40.10">
    <property type="entry name" value="Tetratricopeptide repeat domain"/>
    <property type="match status" value="1"/>
</dbReference>
<keyword evidence="5" id="KW-0418">Kinase</keyword>
<dbReference type="Gene3D" id="1.10.510.10">
    <property type="entry name" value="Transferase(Phosphotransferase) domain 1"/>
    <property type="match status" value="1"/>
</dbReference>
<dbReference type="EMBL" id="SRLE01000005">
    <property type="protein sequence ID" value="TGD74755.1"/>
    <property type="molecule type" value="Genomic_DNA"/>
</dbReference>
<dbReference type="RefSeq" id="WP_135441822.1">
    <property type="nucleotide sequence ID" value="NZ_SRLE01000005.1"/>
</dbReference>
<feature type="compositionally biased region" description="Low complexity" evidence="9">
    <location>
        <begin position="302"/>
        <end position="335"/>
    </location>
</feature>
<dbReference type="PROSITE" id="PS00107">
    <property type="entry name" value="PROTEIN_KINASE_ATP"/>
    <property type="match status" value="1"/>
</dbReference>
<keyword evidence="10" id="KW-1133">Transmembrane helix</keyword>
<evidence type="ECO:0000256" key="5">
    <source>
        <dbReference type="ARBA" id="ARBA00022777"/>
    </source>
</evidence>
<dbReference type="GO" id="GO:0005524">
    <property type="term" value="F:ATP binding"/>
    <property type="evidence" value="ECO:0007669"/>
    <property type="project" value="UniProtKB-UniRule"/>
</dbReference>
<feature type="transmembrane region" description="Helical" evidence="10">
    <location>
        <begin position="357"/>
        <end position="377"/>
    </location>
</feature>
<feature type="region of interest" description="Disordered" evidence="9">
    <location>
        <begin position="269"/>
        <end position="339"/>
    </location>
</feature>
<proteinExistence type="predicted"/>
<evidence type="ECO:0000256" key="7">
    <source>
        <dbReference type="PROSITE-ProRule" id="PRU10141"/>
    </source>
</evidence>
<dbReference type="Pfam" id="PF00069">
    <property type="entry name" value="Pkinase"/>
    <property type="match status" value="1"/>
</dbReference>
<name>A0A4Z0M622_9GAMM</name>
<evidence type="ECO:0000256" key="3">
    <source>
        <dbReference type="ARBA" id="ARBA00022679"/>
    </source>
</evidence>
<keyword evidence="8" id="KW-0175">Coiled coil</keyword>
<dbReference type="CDD" id="cd14014">
    <property type="entry name" value="STKc_PknB_like"/>
    <property type="match status" value="1"/>
</dbReference>
<dbReference type="InterPro" id="IPR000719">
    <property type="entry name" value="Prot_kinase_dom"/>
</dbReference>
<dbReference type="InterPro" id="IPR008271">
    <property type="entry name" value="Ser/Thr_kinase_AS"/>
</dbReference>
<comment type="caution">
    <text evidence="12">The sequence shown here is derived from an EMBL/GenBank/DDBJ whole genome shotgun (WGS) entry which is preliminary data.</text>
</comment>
<dbReference type="GO" id="GO:0005737">
    <property type="term" value="C:cytoplasm"/>
    <property type="evidence" value="ECO:0007669"/>
    <property type="project" value="TreeGrafter"/>
</dbReference>
<keyword evidence="13" id="KW-1185">Reference proteome</keyword>
<keyword evidence="10" id="KW-0472">Membrane</keyword>
<gene>
    <name evidence="12" type="ORF">E4634_06025</name>
</gene>